<comment type="caution">
    <text evidence="5">The sequence shown here is derived from an EMBL/GenBank/DDBJ whole genome shotgun (WGS) entry which is preliminary data.</text>
</comment>
<dbReference type="InterPro" id="IPR036291">
    <property type="entry name" value="NAD(P)-bd_dom_sf"/>
</dbReference>
<dbReference type="OrthoDB" id="203908at2759"/>
<dbReference type="Proteomes" id="UP000663879">
    <property type="component" value="Unassembled WGS sequence"/>
</dbReference>
<dbReference type="Pfam" id="PF13602">
    <property type="entry name" value="ADH_zinc_N_2"/>
    <property type="match status" value="1"/>
</dbReference>
<evidence type="ECO:0000313" key="6">
    <source>
        <dbReference type="Proteomes" id="UP000663879"/>
    </source>
</evidence>
<evidence type="ECO:0000313" key="5">
    <source>
        <dbReference type="EMBL" id="CAF0710877.1"/>
    </source>
</evidence>
<proteinExistence type="inferred from homology"/>
<name>A0A813M3V9_9BILA</name>
<protein>
    <recommendedName>
        <fullName evidence="4">Enoyl reductase (ER) domain-containing protein</fullName>
    </recommendedName>
</protein>
<dbReference type="Gene3D" id="3.90.180.10">
    <property type="entry name" value="Medium-chain alcohol dehydrogenases, catalytic domain"/>
    <property type="match status" value="1"/>
</dbReference>
<dbReference type="Pfam" id="PF08240">
    <property type="entry name" value="ADH_N"/>
    <property type="match status" value="1"/>
</dbReference>
<evidence type="ECO:0000259" key="4">
    <source>
        <dbReference type="SMART" id="SM00829"/>
    </source>
</evidence>
<gene>
    <name evidence="5" type="ORF">OXX778_LOCUS1026</name>
</gene>
<dbReference type="InterPro" id="IPR020843">
    <property type="entry name" value="ER"/>
</dbReference>
<dbReference type="SUPFAM" id="SSF51735">
    <property type="entry name" value="NAD(P)-binding Rossmann-fold domains"/>
    <property type="match status" value="1"/>
</dbReference>
<feature type="compositionally biased region" description="Acidic residues" evidence="3">
    <location>
        <begin position="387"/>
        <end position="397"/>
    </location>
</feature>
<dbReference type="SUPFAM" id="SSF50129">
    <property type="entry name" value="GroES-like"/>
    <property type="match status" value="1"/>
</dbReference>
<dbReference type="PROSITE" id="PS01162">
    <property type="entry name" value="QOR_ZETA_CRYSTAL"/>
    <property type="match status" value="1"/>
</dbReference>
<evidence type="ECO:0000256" key="3">
    <source>
        <dbReference type="SAM" id="MobiDB-lite"/>
    </source>
</evidence>
<dbReference type="EMBL" id="CAJNOC010000059">
    <property type="protein sequence ID" value="CAF0710877.1"/>
    <property type="molecule type" value="Genomic_DNA"/>
</dbReference>
<accession>A0A813M3V9</accession>
<feature type="region of interest" description="Disordered" evidence="3">
    <location>
        <begin position="374"/>
        <end position="397"/>
    </location>
</feature>
<keyword evidence="6" id="KW-1185">Reference proteome</keyword>
<feature type="domain" description="Enoyl reductase (ER)" evidence="4">
    <location>
        <begin position="35"/>
        <end position="364"/>
    </location>
</feature>
<evidence type="ECO:0000256" key="1">
    <source>
        <dbReference type="ARBA" id="ARBA00010371"/>
    </source>
</evidence>
<dbReference type="PANTHER" id="PTHR44054">
    <property type="entry name" value="SYNAPTIC VESICLE MEMBRANE PROTEIN VAT-1 HOMOLOG-LIKE"/>
    <property type="match status" value="1"/>
</dbReference>
<dbReference type="SMART" id="SM00829">
    <property type="entry name" value="PKS_ER"/>
    <property type="match status" value="1"/>
</dbReference>
<dbReference type="PANTHER" id="PTHR44054:SF2">
    <property type="entry name" value="SYNAPTIC VESICLE MEMBRANE PROTEIN VAT-1 HOMOLOG-LIKE"/>
    <property type="match status" value="1"/>
</dbReference>
<dbReference type="InterPro" id="IPR002364">
    <property type="entry name" value="Quin_OxRdtase/zeta-crystal_CS"/>
</dbReference>
<dbReference type="InterPro" id="IPR011032">
    <property type="entry name" value="GroES-like_sf"/>
</dbReference>
<dbReference type="GO" id="GO:0008270">
    <property type="term" value="F:zinc ion binding"/>
    <property type="evidence" value="ECO:0007669"/>
    <property type="project" value="InterPro"/>
</dbReference>
<comment type="similarity">
    <text evidence="1">Belongs to the zinc-containing alcohol dehydrogenase family. Quinone oxidoreductase subfamily.</text>
</comment>
<organism evidence="5 6">
    <name type="scientific">Brachionus calyciflorus</name>
    <dbReference type="NCBI Taxonomy" id="104777"/>
    <lineage>
        <taxon>Eukaryota</taxon>
        <taxon>Metazoa</taxon>
        <taxon>Spiralia</taxon>
        <taxon>Gnathifera</taxon>
        <taxon>Rotifera</taxon>
        <taxon>Eurotatoria</taxon>
        <taxon>Monogononta</taxon>
        <taxon>Pseudotrocha</taxon>
        <taxon>Ploima</taxon>
        <taxon>Brachionidae</taxon>
        <taxon>Brachionus</taxon>
    </lineage>
</organism>
<sequence>MSSEYDSKMTPNLKKPRKTPILPNEIKCVLLQGYGSVRQMKAISIPRPIPSDGEVLIRVKSCGVNFLDLSIRQGLFSDLPKLPFVPGFECSGEIVQLGPNTPGFQIGERVICLPRFYAWSEYLVINCNQIYKIPDSMSYREAAALSYSYLTAYILLFEIGSIKIGQTVLFHSAGGGVGIALSQLSKLVPNIRTIATCSKSKFEILKNQVDFLLEENSDYVSEAKKICPEGVDLVLDCLSGDNTNKGISITKPLGKYIIYGTSKNLDGESKNYFALAKNWWHVDKISPIKLYEENRSLSGFNLHNFLFNQMFSSRRYIQDIFSKLFNLYRDGHIRPVIDSIHSFDDISLALARLQERKNIGKVIIEPYIDEENLTKDGQENINSSDTDGPDEPDCQDD</sequence>
<dbReference type="Gene3D" id="3.40.50.720">
    <property type="entry name" value="NAD(P)-binding Rossmann-like Domain"/>
    <property type="match status" value="1"/>
</dbReference>
<dbReference type="GO" id="GO:0016491">
    <property type="term" value="F:oxidoreductase activity"/>
    <property type="evidence" value="ECO:0007669"/>
    <property type="project" value="UniProtKB-KW"/>
</dbReference>
<dbReference type="CDD" id="cd08275">
    <property type="entry name" value="MDR3"/>
    <property type="match status" value="1"/>
</dbReference>
<dbReference type="InterPro" id="IPR013154">
    <property type="entry name" value="ADH-like_N"/>
</dbReference>
<reference evidence="5" key="1">
    <citation type="submission" date="2021-02" db="EMBL/GenBank/DDBJ databases">
        <authorList>
            <person name="Nowell W R."/>
        </authorList>
    </citation>
    <scope>NUCLEOTIDE SEQUENCE</scope>
    <source>
        <strain evidence="5">Ploen Becks lab</strain>
    </source>
</reference>
<dbReference type="InterPro" id="IPR052100">
    <property type="entry name" value="SV-ATPase_mito-regulator"/>
</dbReference>
<dbReference type="AlphaFoldDB" id="A0A813M3V9"/>
<keyword evidence="2" id="KW-0560">Oxidoreductase</keyword>
<evidence type="ECO:0000256" key="2">
    <source>
        <dbReference type="ARBA" id="ARBA00023002"/>
    </source>
</evidence>